<comment type="caution">
    <text evidence="1">The sequence shown here is derived from an EMBL/GenBank/DDBJ whole genome shotgun (WGS) entry which is preliminary data.</text>
</comment>
<reference evidence="1 2" key="1">
    <citation type="journal article" date="2014" name="Antonie Van Leeuwenhoek">
        <title>Oenococcus alcoholitolerans sp. nov., a lactic acid bacteria isolated from cachaca and ethanol fermentation processes.</title>
        <authorList>
            <person name="Badotti F."/>
            <person name="Moreira A.P."/>
            <person name="Tonon L.A."/>
            <person name="de Lucena B.T."/>
            <person name="Gomes Fde C."/>
            <person name="Kruger R."/>
            <person name="Thompson C.C."/>
            <person name="de Morais M.A.Jr."/>
            <person name="Rosa C.A."/>
            <person name="Thompson F.L."/>
        </authorList>
    </citation>
    <scope>NUCLEOTIDE SEQUENCE [LARGE SCALE GENOMIC DNA]</scope>
    <source>
        <strain evidence="1 2">UFRJ-M7.2.18</strain>
    </source>
</reference>
<organism evidence="1 2">
    <name type="scientific">Oenococcus alcoholitolerans</name>
    <dbReference type="NCBI Taxonomy" id="931074"/>
    <lineage>
        <taxon>Bacteria</taxon>
        <taxon>Bacillati</taxon>
        <taxon>Bacillota</taxon>
        <taxon>Bacilli</taxon>
        <taxon>Lactobacillales</taxon>
        <taxon>Lactobacillaceae</taxon>
        <taxon>Oenococcus</taxon>
    </lineage>
</organism>
<protein>
    <submittedName>
        <fullName evidence="1">Uncharacterized protein</fullName>
    </submittedName>
</protein>
<evidence type="ECO:0000313" key="2">
    <source>
        <dbReference type="Proteomes" id="UP000030023"/>
    </source>
</evidence>
<dbReference type="InterPro" id="IPR008524">
    <property type="entry name" value="DUF806"/>
</dbReference>
<dbReference type="EMBL" id="AXCV01000419">
    <property type="protein sequence ID" value="KGO27501.1"/>
    <property type="molecule type" value="Genomic_DNA"/>
</dbReference>
<accession>A0ABR4XPG3</accession>
<dbReference type="Pfam" id="PF05657">
    <property type="entry name" value="DUF806"/>
    <property type="match status" value="1"/>
</dbReference>
<gene>
    <name evidence="1" type="ORF">Q757_07855</name>
</gene>
<keyword evidence="2" id="KW-1185">Reference proteome</keyword>
<proteinExistence type="predicted"/>
<feature type="non-terminal residue" evidence="1">
    <location>
        <position position="1"/>
    </location>
</feature>
<dbReference type="Proteomes" id="UP000030023">
    <property type="component" value="Unassembled WGS sequence"/>
</dbReference>
<name>A0ABR4XPG3_9LACO</name>
<sequence length="71" mass="8354">GGNDFQQVLQGVEIRLFYSLNFNYDVDECEITLMKLFRQNDWYLQTPDARYTDPDTGQAIKAIYVSRNKNL</sequence>
<evidence type="ECO:0000313" key="1">
    <source>
        <dbReference type="EMBL" id="KGO27501.1"/>
    </source>
</evidence>